<feature type="binding site" evidence="10">
    <location>
        <position position="223"/>
    </location>
    <ligand>
        <name>substrate</name>
    </ligand>
</feature>
<dbReference type="SUPFAM" id="SSF51621">
    <property type="entry name" value="Phosphoenolpyruvate/pyruvate domain"/>
    <property type="match status" value="1"/>
</dbReference>
<evidence type="ECO:0000256" key="10">
    <source>
        <dbReference type="PIRSR" id="PIRSR001362-2"/>
    </source>
</evidence>
<dbReference type="GO" id="GO:0046872">
    <property type="term" value="F:metal ion binding"/>
    <property type="evidence" value="ECO:0007669"/>
    <property type="project" value="UniProtKB-KW"/>
</dbReference>
<dbReference type="NCBIfam" id="NF011645">
    <property type="entry name" value="PRK15063.1"/>
    <property type="match status" value="1"/>
</dbReference>
<feature type="binding site" evidence="10">
    <location>
        <begin position="87"/>
        <end position="89"/>
    </location>
    <ligand>
        <name>substrate</name>
    </ligand>
</feature>
<dbReference type="Proteomes" id="UP000295285">
    <property type="component" value="Unassembled WGS sequence"/>
</dbReference>
<name>A0A4R4BC20_BACTU</name>
<dbReference type="PIRSF" id="PIRSF001362">
    <property type="entry name" value="Isocit_lyase"/>
    <property type="match status" value="1"/>
</dbReference>
<evidence type="ECO:0000256" key="3">
    <source>
        <dbReference type="ARBA" id="ARBA00012909"/>
    </source>
</evidence>
<dbReference type="InterPro" id="IPR015813">
    <property type="entry name" value="Pyrv/PenolPyrv_kinase-like_dom"/>
</dbReference>
<dbReference type="EC" id="4.1.3.1" evidence="3 8"/>
<dbReference type="PROSITE" id="PS00161">
    <property type="entry name" value="ISOCITRATE_LYASE"/>
    <property type="match status" value="1"/>
</dbReference>
<dbReference type="Pfam" id="PF00463">
    <property type="entry name" value="ICL"/>
    <property type="match status" value="1"/>
</dbReference>
<feature type="binding site" evidence="11">
    <location>
        <position position="148"/>
    </location>
    <ligand>
        <name>Mg(2+)</name>
        <dbReference type="ChEBI" id="CHEBI:18420"/>
    </ligand>
</feature>
<organism evidence="12 13">
    <name type="scientific">Bacillus thuringiensis</name>
    <dbReference type="NCBI Taxonomy" id="1428"/>
    <lineage>
        <taxon>Bacteria</taxon>
        <taxon>Bacillati</taxon>
        <taxon>Bacillota</taxon>
        <taxon>Bacilli</taxon>
        <taxon>Bacillales</taxon>
        <taxon>Bacillaceae</taxon>
        <taxon>Bacillus</taxon>
        <taxon>Bacillus cereus group</taxon>
    </lineage>
</organism>
<evidence type="ECO:0000313" key="13">
    <source>
        <dbReference type="Proteomes" id="UP000295285"/>
    </source>
</evidence>
<dbReference type="InterPro" id="IPR040442">
    <property type="entry name" value="Pyrv_kinase-like_dom_sf"/>
</dbReference>
<evidence type="ECO:0000256" key="5">
    <source>
        <dbReference type="ARBA" id="ARBA00022532"/>
    </source>
</evidence>
<evidence type="ECO:0000256" key="1">
    <source>
        <dbReference type="ARBA" id="ARBA00004793"/>
    </source>
</evidence>
<keyword evidence="5" id="KW-0816">Tricarboxylic acid cycle</keyword>
<evidence type="ECO:0000256" key="7">
    <source>
        <dbReference type="ARBA" id="ARBA00023531"/>
    </source>
</evidence>
<reference evidence="12 13" key="1">
    <citation type="submission" date="2019-03" db="EMBL/GenBank/DDBJ databases">
        <title>Above-ground endophytic microbial communities from plants in different locations in the United States.</title>
        <authorList>
            <person name="Frank C."/>
        </authorList>
    </citation>
    <scope>NUCLEOTIDE SEQUENCE [LARGE SCALE GENOMIC DNA]</scope>
    <source>
        <strain evidence="12 13">LP_2_YM</strain>
    </source>
</reference>
<keyword evidence="11" id="KW-0460">Magnesium</keyword>
<dbReference type="FunFam" id="3.20.20.60:FF:000005">
    <property type="entry name" value="Isocitrate lyase"/>
    <property type="match status" value="1"/>
</dbReference>
<evidence type="ECO:0000256" key="9">
    <source>
        <dbReference type="PIRSR" id="PIRSR001362-1"/>
    </source>
</evidence>
<dbReference type="EMBL" id="SMDG01000011">
    <property type="protein sequence ID" value="TCW53439.1"/>
    <property type="molecule type" value="Genomic_DNA"/>
</dbReference>
<dbReference type="GO" id="GO:0006099">
    <property type="term" value="P:tricarboxylic acid cycle"/>
    <property type="evidence" value="ECO:0007669"/>
    <property type="project" value="UniProtKB-UniRule"/>
</dbReference>
<evidence type="ECO:0000256" key="2">
    <source>
        <dbReference type="ARBA" id="ARBA00005704"/>
    </source>
</evidence>
<evidence type="ECO:0000313" key="12">
    <source>
        <dbReference type="EMBL" id="TCW53439.1"/>
    </source>
</evidence>
<protein>
    <recommendedName>
        <fullName evidence="3 8">Isocitrate lyase</fullName>
        <ecNumber evidence="3 8">4.1.3.1</ecNumber>
    </recommendedName>
</protein>
<evidence type="ECO:0000256" key="4">
    <source>
        <dbReference type="ARBA" id="ARBA00022435"/>
    </source>
</evidence>
<dbReference type="NCBIfam" id="TIGR01346">
    <property type="entry name" value="isocit_lyase"/>
    <property type="match status" value="1"/>
</dbReference>
<proteinExistence type="inferred from homology"/>
<feature type="active site" description="Proton acceptor" evidence="9">
    <location>
        <position position="186"/>
    </location>
</feature>
<evidence type="ECO:0000256" key="11">
    <source>
        <dbReference type="PIRSR" id="PIRSR001362-3"/>
    </source>
</evidence>
<dbReference type="RefSeq" id="WP_131933715.1">
    <property type="nucleotide sequence ID" value="NZ_SMDF01000011.1"/>
</dbReference>
<comment type="caution">
    <text evidence="12">The sequence shown here is derived from an EMBL/GenBank/DDBJ whole genome shotgun (WGS) entry which is preliminary data.</text>
</comment>
<feature type="binding site" evidence="10">
    <location>
        <position position="342"/>
    </location>
    <ligand>
        <name>substrate</name>
    </ligand>
</feature>
<comment type="similarity">
    <text evidence="2">Belongs to the isocitrate lyase/PEP mutase superfamily. Isocitrate lyase family.</text>
</comment>
<dbReference type="PANTHER" id="PTHR21631:SF3">
    <property type="entry name" value="BIFUNCTIONAL GLYOXYLATE CYCLE PROTEIN"/>
    <property type="match status" value="1"/>
</dbReference>
<keyword evidence="4" id="KW-0329">Glyoxylate bypass</keyword>
<comment type="cofactor">
    <cofactor evidence="11">
        <name>Mg(2+)</name>
        <dbReference type="ChEBI" id="CHEBI:18420"/>
    </cofactor>
    <text evidence="11">Can also use Mn(2+) ion.</text>
</comment>
<gene>
    <name evidence="12" type="ORF">EC910_11137</name>
</gene>
<dbReference type="InterPro" id="IPR006254">
    <property type="entry name" value="Isocitrate_lyase"/>
</dbReference>
<comment type="catalytic activity">
    <reaction evidence="7">
        <text>D-threo-isocitrate = glyoxylate + succinate</text>
        <dbReference type="Rhea" id="RHEA:13245"/>
        <dbReference type="ChEBI" id="CHEBI:15562"/>
        <dbReference type="ChEBI" id="CHEBI:30031"/>
        <dbReference type="ChEBI" id="CHEBI:36655"/>
        <dbReference type="EC" id="4.1.3.1"/>
    </reaction>
</comment>
<dbReference type="Gene3D" id="3.20.20.60">
    <property type="entry name" value="Phosphoenolpyruvate-binding domains"/>
    <property type="match status" value="1"/>
</dbReference>
<evidence type="ECO:0000256" key="8">
    <source>
        <dbReference type="NCBIfam" id="TIGR01346"/>
    </source>
</evidence>
<keyword evidence="11" id="KW-0479">Metal-binding</keyword>
<accession>A0A4R4BC20</accession>
<sequence>MKNERIEKLQESWELDKRWKGITRPYSAEDVIRLRGSIDIEHTLARRGAEKLWSSLHTEDYINALGALTGNQAMQQVKAGLKAIYLSGWQVAADANLSGHMYPDQSLYPANSVPAVVKRINQTLQRADQIQHMEGSGDTDYFVPIVADAEAGFGGQLNVFELMKGMIEAGASGVHFEDQLSSEKKCGHLGGKVLLPTQTAVRNLISARLAADVMGVPAIIVARTDADAADLITSDIDPVDKAFITGERTPEGFYRTKAGLDQAIARGLAYAPYADLVWCETSEPNLEDAKRFADAIHKEHPGKLLAYNCSPSFNWKQKLDEKTIASFQKEIASYGYKFQFVTLAGFHSLNYGMFELARGYKERGMAAYSELQQAEFAAEKHGYSATRHQREVGTGYFDEVAQVITGGTSSTTALKGSTEEAQFTK</sequence>
<dbReference type="InterPro" id="IPR018523">
    <property type="entry name" value="Isocitrate_lyase_ph_CS"/>
</dbReference>
<dbReference type="GO" id="GO:0006097">
    <property type="term" value="P:glyoxylate cycle"/>
    <property type="evidence" value="ECO:0007669"/>
    <property type="project" value="UniProtKB-KW"/>
</dbReference>
<dbReference type="PANTHER" id="PTHR21631">
    <property type="entry name" value="ISOCITRATE LYASE/MALATE SYNTHASE"/>
    <property type="match status" value="1"/>
</dbReference>
<feature type="binding site" evidence="10">
    <location>
        <begin position="308"/>
        <end position="312"/>
    </location>
    <ligand>
        <name>substrate</name>
    </ligand>
</feature>
<dbReference type="InterPro" id="IPR039556">
    <property type="entry name" value="ICL/PEPM"/>
</dbReference>
<dbReference type="AlphaFoldDB" id="A0A4R4BC20"/>
<keyword evidence="6 12" id="KW-0456">Lyase</keyword>
<evidence type="ECO:0000256" key="6">
    <source>
        <dbReference type="ARBA" id="ARBA00023239"/>
    </source>
</evidence>
<dbReference type="CDD" id="cd00377">
    <property type="entry name" value="ICL_PEPM"/>
    <property type="match status" value="1"/>
</dbReference>
<dbReference type="GO" id="GO:0004451">
    <property type="term" value="F:isocitrate lyase activity"/>
    <property type="evidence" value="ECO:0007669"/>
    <property type="project" value="UniProtKB-UniRule"/>
</dbReference>
<comment type="pathway">
    <text evidence="1">Carbohydrate metabolism; glyoxylate cycle; (S)-malate from isocitrate: step 1/2.</text>
</comment>
<feature type="binding site" evidence="10">
    <location>
        <begin position="187"/>
        <end position="188"/>
    </location>
    <ligand>
        <name>substrate</name>
    </ligand>
</feature>